<dbReference type="GO" id="GO:0016020">
    <property type="term" value="C:membrane"/>
    <property type="evidence" value="ECO:0007669"/>
    <property type="project" value="UniProtKB-SubCell"/>
</dbReference>
<dbReference type="AlphaFoldDB" id="A0AAE3XU33"/>
<evidence type="ECO:0000256" key="2">
    <source>
        <dbReference type="ARBA" id="ARBA00009773"/>
    </source>
</evidence>
<dbReference type="Proteomes" id="UP001185092">
    <property type="component" value="Unassembled WGS sequence"/>
</dbReference>
<organism evidence="7 8">
    <name type="scientific">Aureibacter tunicatorum</name>
    <dbReference type="NCBI Taxonomy" id="866807"/>
    <lineage>
        <taxon>Bacteria</taxon>
        <taxon>Pseudomonadati</taxon>
        <taxon>Bacteroidota</taxon>
        <taxon>Cytophagia</taxon>
        <taxon>Cytophagales</taxon>
        <taxon>Persicobacteraceae</taxon>
        <taxon>Aureibacter</taxon>
    </lineage>
</organism>
<keyword evidence="4 6" id="KW-1133">Transmembrane helix</keyword>
<feature type="transmembrane region" description="Helical" evidence="6">
    <location>
        <begin position="6"/>
        <end position="22"/>
    </location>
</feature>
<name>A0AAE3XU33_9BACT</name>
<proteinExistence type="inferred from homology"/>
<feature type="transmembrane region" description="Helical" evidence="6">
    <location>
        <begin position="203"/>
        <end position="233"/>
    </location>
</feature>
<dbReference type="RefSeq" id="WP_338390368.1">
    <property type="nucleotide sequence ID" value="NZ_AP025308.1"/>
</dbReference>
<protein>
    <submittedName>
        <fullName evidence="7">PurR-regulated permease PerM</fullName>
    </submittedName>
</protein>
<feature type="transmembrane region" description="Helical" evidence="6">
    <location>
        <begin position="240"/>
        <end position="258"/>
    </location>
</feature>
<gene>
    <name evidence="7" type="ORF">HNQ88_004801</name>
</gene>
<keyword evidence="8" id="KW-1185">Reference proteome</keyword>
<evidence type="ECO:0000256" key="5">
    <source>
        <dbReference type="ARBA" id="ARBA00023136"/>
    </source>
</evidence>
<dbReference type="InterPro" id="IPR002549">
    <property type="entry name" value="AI-2E-like"/>
</dbReference>
<evidence type="ECO:0000256" key="1">
    <source>
        <dbReference type="ARBA" id="ARBA00004141"/>
    </source>
</evidence>
<accession>A0AAE3XU33</accession>
<dbReference type="PANTHER" id="PTHR21716:SF64">
    <property type="entry name" value="AI-2 TRANSPORT PROTEIN TQSA"/>
    <property type="match status" value="1"/>
</dbReference>
<dbReference type="GO" id="GO:0055085">
    <property type="term" value="P:transmembrane transport"/>
    <property type="evidence" value="ECO:0007669"/>
    <property type="project" value="TreeGrafter"/>
</dbReference>
<keyword evidence="3 6" id="KW-0812">Transmembrane</keyword>
<comment type="subcellular location">
    <subcellularLocation>
        <location evidence="1">Membrane</location>
        <topology evidence="1">Multi-pass membrane protein</topology>
    </subcellularLocation>
</comment>
<evidence type="ECO:0000256" key="6">
    <source>
        <dbReference type="SAM" id="Phobius"/>
    </source>
</evidence>
<evidence type="ECO:0000313" key="8">
    <source>
        <dbReference type="Proteomes" id="UP001185092"/>
    </source>
</evidence>
<sequence>MANILIPLVLAVFLGILFQPILKYLKAKGINQYISLVIILLMLLGAVTLFGTVVSNTLNQIIGERHQYLELLDDKTSAILHAWNKLSGNDFNFTSLVQDIISHIDANWALRASGYLLAEVGDSTEVFLLTSVFLIFLIDSIMNYPSYIAYLIGQSNNRNHIIERFEVVKKSIVKYIIVKAVASFSMSVLFGLTALSFNLDFAYFWAFITFFMYFIPTVGAFVVTIPVMVLAYIQLSFPSFIILTSILFVGQFVIANLIEPRYLGNSVSLSPVSILVGLIFWGYSWGIIGMVLSVPILIVIREILKNFPDFNFFVRLISKRNS</sequence>
<reference evidence="7" key="1">
    <citation type="submission" date="2023-07" db="EMBL/GenBank/DDBJ databases">
        <title>Genomic Encyclopedia of Type Strains, Phase IV (KMG-IV): sequencing the most valuable type-strain genomes for metagenomic binning, comparative biology and taxonomic classification.</title>
        <authorList>
            <person name="Goeker M."/>
        </authorList>
    </citation>
    <scope>NUCLEOTIDE SEQUENCE</scope>
    <source>
        <strain evidence="7">DSM 26174</strain>
    </source>
</reference>
<dbReference type="PANTHER" id="PTHR21716">
    <property type="entry name" value="TRANSMEMBRANE PROTEIN"/>
    <property type="match status" value="1"/>
</dbReference>
<evidence type="ECO:0000256" key="3">
    <source>
        <dbReference type="ARBA" id="ARBA00022692"/>
    </source>
</evidence>
<evidence type="ECO:0000313" key="7">
    <source>
        <dbReference type="EMBL" id="MDR6241714.1"/>
    </source>
</evidence>
<comment type="caution">
    <text evidence="7">The sequence shown here is derived from an EMBL/GenBank/DDBJ whole genome shotgun (WGS) entry which is preliminary data.</text>
</comment>
<feature type="transmembrane region" description="Helical" evidence="6">
    <location>
        <begin position="34"/>
        <end position="54"/>
    </location>
</feature>
<comment type="similarity">
    <text evidence="2">Belongs to the autoinducer-2 exporter (AI-2E) (TC 2.A.86) family.</text>
</comment>
<evidence type="ECO:0000256" key="4">
    <source>
        <dbReference type="ARBA" id="ARBA00022989"/>
    </source>
</evidence>
<dbReference type="Pfam" id="PF01594">
    <property type="entry name" value="AI-2E_transport"/>
    <property type="match status" value="1"/>
</dbReference>
<feature type="transmembrane region" description="Helical" evidence="6">
    <location>
        <begin position="172"/>
        <end position="197"/>
    </location>
</feature>
<feature type="transmembrane region" description="Helical" evidence="6">
    <location>
        <begin position="126"/>
        <end position="152"/>
    </location>
</feature>
<dbReference type="EMBL" id="JAVDQD010000010">
    <property type="protein sequence ID" value="MDR6241714.1"/>
    <property type="molecule type" value="Genomic_DNA"/>
</dbReference>
<feature type="transmembrane region" description="Helical" evidence="6">
    <location>
        <begin position="278"/>
        <end position="300"/>
    </location>
</feature>
<keyword evidence="5 6" id="KW-0472">Membrane</keyword>